<comment type="caution">
    <text evidence="3">The sequence shown here is derived from an EMBL/GenBank/DDBJ whole genome shotgun (WGS) entry which is preliminary data.</text>
</comment>
<reference evidence="3 4" key="1">
    <citation type="submission" date="2017-07" db="EMBL/GenBank/DDBJ databases">
        <title>Recovery of genomes from metagenomes via a dereplication, aggregation, and scoring strategy.</title>
        <authorList>
            <person name="Sieber C.M."/>
            <person name="Probst A.J."/>
            <person name="Sharrar A."/>
            <person name="Thomas B.C."/>
            <person name="Hess M."/>
            <person name="Tringe S.G."/>
            <person name="Banfield J.F."/>
        </authorList>
    </citation>
    <scope>NUCLEOTIDE SEQUENCE [LARGE SCALE GENOMIC DNA]</scope>
    <source>
        <strain evidence="3">JGI_Cruoil_03_44_89</strain>
    </source>
</reference>
<evidence type="ECO:0000313" key="3">
    <source>
        <dbReference type="EMBL" id="OYD15775.1"/>
    </source>
</evidence>
<evidence type="ECO:0000313" key="4">
    <source>
        <dbReference type="Proteomes" id="UP000215215"/>
    </source>
</evidence>
<dbReference type="EMBL" id="NOZQ01000103">
    <property type="protein sequence ID" value="OYD15775.1"/>
    <property type="molecule type" value="Genomic_DNA"/>
</dbReference>
<dbReference type="CDD" id="cd12797">
    <property type="entry name" value="M23_peptidase"/>
    <property type="match status" value="1"/>
</dbReference>
<dbReference type="InterPro" id="IPR050570">
    <property type="entry name" value="Cell_wall_metabolism_enzyme"/>
</dbReference>
<dbReference type="InterPro" id="IPR016047">
    <property type="entry name" value="M23ase_b-sheet_dom"/>
</dbReference>
<dbReference type="Pfam" id="PF01551">
    <property type="entry name" value="Peptidase_M23"/>
    <property type="match status" value="1"/>
</dbReference>
<dbReference type="SUPFAM" id="SSF51261">
    <property type="entry name" value="Duplicated hybrid motif"/>
    <property type="match status" value="1"/>
</dbReference>
<dbReference type="PANTHER" id="PTHR21666:SF289">
    <property type="entry name" value="L-ALA--D-GLU ENDOPEPTIDASE"/>
    <property type="match status" value="1"/>
</dbReference>
<name>A0A235BW42_UNCW3</name>
<protein>
    <recommendedName>
        <fullName evidence="2">M23ase beta-sheet core domain-containing protein</fullName>
    </recommendedName>
</protein>
<evidence type="ECO:0000256" key="1">
    <source>
        <dbReference type="ARBA" id="ARBA00022729"/>
    </source>
</evidence>
<dbReference type="GO" id="GO:0004222">
    <property type="term" value="F:metalloendopeptidase activity"/>
    <property type="evidence" value="ECO:0007669"/>
    <property type="project" value="TreeGrafter"/>
</dbReference>
<dbReference type="InterPro" id="IPR011055">
    <property type="entry name" value="Dup_hybrid_motif"/>
</dbReference>
<gene>
    <name evidence="3" type="ORF">CH333_05055</name>
</gene>
<proteinExistence type="predicted"/>
<evidence type="ECO:0000259" key="2">
    <source>
        <dbReference type="Pfam" id="PF01551"/>
    </source>
</evidence>
<dbReference type="Gene3D" id="2.70.70.10">
    <property type="entry name" value="Glucose Permease (Domain IIA)"/>
    <property type="match status" value="1"/>
</dbReference>
<dbReference type="Proteomes" id="UP000215215">
    <property type="component" value="Unassembled WGS sequence"/>
</dbReference>
<dbReference type="AlphaFoldDB" id="A0A235BW42"/>
<sequence>MTLIFLIISLHITPPEVNVGDVFRVWVSSNKNNIKAVFIDDTIRFTKRDTVSLGFGVVPYGTVPGKYWIKVLFEAGMDSVSLSVLPTEFPAETLSVPDTMVKYAPKTAKRITKERKNTVVVLSEVTPRALFDEEFIPPLSNVTVTSPYGVKRIMNSTERGFHTGVDLRAKKGDEIRACNDGIVVLARYHYLSGRCIIIDHGLGIHTYYAHLDSILVGEGDTLKAGELIGYAGSSGRVTGSHLHLGIYINSHPANPMSLINN</sequence>
<keyword evidence="1" id="KW-0732">Signal</keyword>
<feature type="domain" description="M23ase beta-sheet core" evidence="2">
    <location>
        <begin position="161"/>
        <end position="255"/>
    </location>
</feature>
<accession>A0A235BW42</accession>
<dbReference type="PANTHER" id="PTHR21666">
    <property type="entry name" value="PEPTIDASE-RELATED"/>
    <property type="match status" value="1"/>
</dbReference>
<organism evidence="3 4">
    <name type="scientific">candidate division WOR-3 bacterium JGI_Cruoil_03_44_89</name>
    <dbReference type="NCBI Taxonomy" id="1973748"/>
    <lineage>
        <taxon>Bacteria</taxon>
        <taxon>Bacteria division WOR-3</taxon>
    </lineage>
</organism>